<keyword evidence="1" id="KW-0812">Transmembrane</keyword>
<protein>
    <submittedName>
        <fullName evidence="2">VIR protein</fullName>
    </submittedName>
</protein>
<dbReference type="EMBL" id="FLYI01000222">
    <property type="protein sequence ID" value="SCA81956.1"/>
    <property type="molecule type" value="Genomic_DNA"/>
</dbReference>
<name>A0A1G4EF99_PLAVI</name>
<dbReference type="InterPro" id="IPR008780">
    <property type="entry name" value="Plasmodium_Vir"/>
</dbReference>
<dbReference type="Pfam" id="PF05795">
    <property type="entry name" value="Plasmodium_Vir"/>
    <property type="match status" value="2"/>
</dbReference>
<dbReference type="AlphaFoldDB" id="A0A1G4EF99"/>
<reference evidence="2 3" key="1">
    <citation type="submission" date="2016-07" db="EMBL/GenBank/DDBJ databases">
        <authorList>
            <consortium name="Pathogen Informatics"/>
        </authorList>
    </citation>
    <scope>NUCLEOTIDE SEQUENCE [LARGE SCALE GENOMIC DNA]</scope>
</reference>
<dbReference type="VEuPathDB" id="PlasmoDB:PVX_109795"/>
<proteinExistence type="predicted"/>
<accession>A0A1G4EF99</accession>
<feature type="transmembrane region" description="Helical" evidence="1">
    <location>
        <begin position="226"/>
        <end position="245"/>
    </location>
</feature>
<keyword evidence="1" id="KW-1133">Transmembrane helix</keyword>
<dbReference type="Proteomes" id="UP000305196">
    <property type="component" value="Unassembled WGS sequence"/>
</dbReference>
<gene>
    <name evidence="2" type="ORF">PVC01_000051800</name>
</gene>
<keyword evidence="1" id="KW-0472">Membrane</keyword>
<sequence length="301" mass="35836">MGAENEDSKHNYVDKFHKCKDNFNTVTSSSGRDNTTECNYIRSLFFDYSEFVVTCQKIVKYLTHITSSTDEDNLNENCTYLNYRLNYEIQKIIKNVEYTSQIYNEVIKGFTTYFDSKIKKCMGNMKHINSNELVELKKLIELHENFDNFLNDKYKTDDKHCIYGKKCVESYLTYIDDCYYDYDRTFCKLLEKFREDYNDEAERVINCQNVSRDLPPIKKGSKATAIMVPIFFTSLTIFSIVFLLYKFTSFQSWINPRIKKKKKILKNLYENSTKSLENTETYEANSQNRQFNLHYNSDLRK</sequence>
<organism evidence="2 3">
    <name type="scientific">Plasmodium vivax</name>
    <name type="common">malaria parasite P. vivax</name>
    <dbReference type="NCBI Taxonomy" id="5855"/>
    <lineage>
        <taxon>Eukaryota</taxon>
        <taxon>Sar</taxon>
        <taxon>Alveolata</taxon>
        <taxon>Apicomplexa</taxon>
        <taxon>Aconoidasida</taxon>
        <taxon>Haemosporida</taxon>
        <taxon>Plasmodiidae</taxon>
        <taxon>Plasmodium</taxon>
        <taxon>Plasmodium (Plasmodium)</taxon>
    </lineage>
</organism>
<dbReference type="VEuPathDB" id="PlasmoDB:PVP01_0001410"/>
<dbReference type="VEuPathDB" id="PlasmoDB:PVW1_100010100"/>
<evidence type="ECO:0000313" key="3">
    <source>
        <dbReference type="Proteomes" id="UP000305196"/>
    </source>
</evidence>
<dbReference type="VEuPathDB" id="PlasmoDB:PVPAM_080007000"/>
<evidence type="ECO:0000313" key="2">
    <source>
        <dbReference type="EMBL" id="SCA81956.1"/>
    </source>
</evidence>
<evidence type="ECO:0000256" key="1">
    <source>
        <dbReference type="SAM" id="Phobius"/>
    </source>
</evidence>